<keyword evidence="3" id="KW-0862">Zinc</keyword>
<dbReference type="OrthoDB" id="423559at2759"/>
<evidence type="ECO:0000256" key="1">
    <source>
        <dbReference type="ARBA" id="ARBA00022723"/>
    </source>
</evidence>
<dbReference type="AlphaFoldDB" id="A0A1U7TA45"/>
<dbReference type="GO" id="GO:0000209">
    <property type="term" value="P:protein polyubiquitination"/>
    <property type="evidence" value="ECO:0007669"/>
    <property type="project" value="TreeGrafter"/>
</dbReference>
<dbReference type="PROSITE" id="PS01359">
    <property type="entry name" value="ZF_PHD_1"/>
    <property type="match status" value="1"/>
</dbReference>
<dbReference type="Gene3D" id="3.30.40.10">
    <property type="entry name" value="Zinc/RING finger domain, C3HC4 (zinc finger)"/>
    <property type="match status" value="1"/>
</dbReference>
<dbReference type="GeneID" id="103254386"/>
<dbReference type="KEGG" id="csyr:103254386"/>
<proteinExistence type="predicted"/>
<dbReference type="CDD" id="cd15547">
    <property type="entry name" value="PHD_SHPRH"/>
    <property type="match status" value="1"/>
</dbReference>
<evidence type="ECO:0000259" key="5">
    <source>
        <dbReference type="SMART" id="SM00249"/>
    </source>
</evidence>
<evidence type="ECO:0000313" key="6">
    <source>
        <dbReference type="Proteomes" id="UP000189704"/>
    </source>
</evidence>
<dbReference type="InterPro" id="IPR001965">
    <property type="entry name" value="Znf_PHD"/>
</dbReference>
<gene>
    <name evidence="7" type="primary">LOC103254386</name>
</gene>
<sequence length="220" mass="24926">ARRNRSKLKKKPVPSTKKGKSQPNINPDLQGHCPATGDCGITDVTVSESTCVSEFKQELDPKDYPEPLNPAGSDVPHSDTLSPYNTSDYRFECICGELDQMDCKPRVQCLNCHLWQHAKCVNYEEENLKIKPFYCPHCLVAMEPVSTRATLIISPSSICHQWVDEINRHVRSSSLRVLVYQGVKKDGFLQPHFLAEQDIVIITYDVLRSELNYVDIPHSN</sequence>
<dbReference type="FunFam" id="3.30.40.10:FF:000170">
    <property type="entry name" value="E3 ubiquitin-protein ligase SHPRH isoform X1"/>
    <property type="match status" value="1"/>
</dbReference>
<name>A0A1U7TA45_CARSF</name>
<reference evidence="7" key="1">
    <citation type="submission" date="2025-08" db="UniProtKB">
        <authorList>
            <consortium name="RefSeq"/>
        </authorList>
    </citation>
    <scope>IDENTIFICATION</scope>
</reference>
<dbReference type="InterPro" id="IPR000330">
    <property type="entry name" value="SNF2_N"/>
</dbReference>
<dbReference type="InterPro" id="IPR011011">
    <property type="entry name" value="Znf_FYVE_PHD"/>
</dbReference>
<dbReference type="Gene3D" id="3.40.50.10810">
    <property type="entry name" value="Tandem AAA-ATPase domain"/>
    <property type="match status" value="1"/>
</dbReference>
<dbReference type="PANTHER" id="PTHR45865:SF1">
    <property type="entry name" value="E3 UBIQUITIN-PROTEIN LIGASE SHPRH"/>
    <property type="match status" value="1"/>
</dbReference>
<dbReference type="Proteomes" id="UP000189704">
    <property type="component" value="Unplaced"/>
</dbReference>
<dbReference type="InterPro" id="IPR038718">
    <property type="entry name" value="SNF2-like_sf"/>
</dbReference>
<dbReference type="InterPro" id="IPR013083">
    <property type="entry name" value="Znf_RING/FYVE/PHD"/>
</dbReference>
<organism evidence="6 7">
    <name type="scientific">Carlito syrichta</name>
    <name type="common">Philippine tarsier</name>
    <name type="synonym">Tarsius syrichta</name>
    <dbReference type="NCBI Taxonomy" id="1868482"/>
    <lineage>
        <taxon>Eukaryota</taxon>
        <taxon>Metazoa</taxon>
        <taxon>Chordata</taxon>
        <taxon>Craniata</taxon>
        <taxon>Vertebrata</taxon>
        <taxon>Euteleostomi</taxon>
        <taxon>Mammalia</taxon>
        <taxon>Eutheria</taxon>
        <taxon>Euarchontoglires</taxon>
        <taxon>Primates</taxon>
        <taxon>Haplorrhini</taxon>
        <taxon>Tarsiiformes</taxon>
        <taxon>Tarsiidae</taxon>
        <taxon>Carlito</taxon>
    </lineage>
</organism>
<dbReference type="InterPro" id="IPR019786">
    <property type="entry name" value="Zinc_finger_PHD-type_CS"/>
</dbReference>
<protein>
    <submittedName>
        <fullName evidence="7">E3 ubiquitin-protein ligase SHPRH-like</fullName>
    </submittedName>
</protein>
<evidence type="ECO:0000256" key="3">
    <source>
        <dbReference type="ARBA" id="ARBA00022833"/>
    </source>
</evidence>
<feature type="compositionally biased region" description="Basic residues" evidence="4">
    <location>
        <begin position="1"/>
        <end position="20"/>
    </location>
</feature>
<feature type="region of interest" description="Disordered" evidence="4">
    <location>
        <begin position="1"/>
        <end position="32"/>
    </location>
</feature>
<keyword evidence="6" id="KW-1185">Reference proteome</keyword>
<accession>A0A1U7TA45</accession>
<feature type="non-terminal residue" evidence="7">
    <location>
        <position position="220"/>
    </location>
</feature>
<dbReference type="GO" id="GO:0005524">
    <property type="term" value="F:ATP binding"/>
    <property type="evidence" value="ECO:0007669"/>
    <property type="project" value="InterPro"/>
</dbReference>
<keyword evidence="1" id="KW-0479">Metal-binding</keyword>
<feature type="region of interest" description="Disordered" evidence="4">
    <location>
        <begin position="60"/>
        <end position="79"/>
    </location>
</feature>
<dbReference type="SUPFAM" id="SSF52540">
    <property type="entry name" value="P-loop containing nucleoside triphosphate hydrolases"/>
    <property type="match status" value="1"/>
</dbReference>
<dbReference type="InterPro" id="IPR027417">
    <property type="entry name" value="P-loop_NTPase"/>
</dbReference>
<dbReference type="SUPFAM" id="SSF57903">
    <property type="entry name" value="FYVE/PHD zinc finger"/>
    <property type="match status" value="1"/>
</dbReference>
<feature type="domain" description="Zinc finger PHD-type" evidence="5">
    <location>
        <begin position="92"/>
        <end position="139"/>
    </location>
</feature>
<evidence type="ECO:0000256" key="4">
    <source>
        <dbReference type="SAM" id="MobiDB-lite"/>
    </source>
</evidence>
<keyword evidence="2" id="KW-0863">Zinc-finger</keyword>
<dbReference type="GO" id="GO:0008270">
    <property type="term" value="F:zinc ion binding"/>
    <property type="evidence" value="ECO:0007669"/>
    <property type="project" value="UniProtKB-KW"/>
</dbReference>
<dbReference type="PANTHER" id="PTHR45865">
    <property type="entry name" value="E3 UBIQUITIN-PROTEIN LIGASE SHPRH FAMILY MEMBER"/>
    <property type="match status" value="1"/>
</dbReference>
<evidence type="ECO:0000313" key="7">
    <source>
        <dbReference type="RefSeq" id="XP_008050671.1"/>
    </source>
</evidence>
<dbReference type="GO" id="GO:0061630">
    <property type="term" value="F:ubiquitin protein ligase activity"/>
    <property type="evidence" value="ECO:0007669"/>
    <property type="project" value="TreeGrafter"/>
</dbReference>
<dbReference type="GO" id="GO:0005634">
    <property type="term" value="C:nucleus"/>
    <property type="evidence" value="ECO:0007669"/>
    <property type="project" value="TreeGrafter"/>
</dbReference>
<dbReference type="SMART" id="SM00249">
    <property type="entry name" value="PHD"/>
    <property type="match status" value="1"/>
</dbReference>
<dbReference type="Pfam" id="PF00176">
    <property type="entry name" value="SNF2-rel_dom"/>
    <property type="match status" value="1"/>
</dbReference>
<dbReference type="InterPro" id="IPR052583">
    <property type="entry name" value="ATP-helicase/E3_Ub-Ligase"/>
</dbReference>
<evidence type="ECO:0000256" key="2">
    <source>
        <dbReference type="ARBA" id="ARBA00022771"/>
    </source>
</evidence>
<feature type="non-terminal residue" evidence="7">
    <location>
        <position position="1"/>
    </location>
</feature>
<dbReference type="GO" id="GO:0006974">
    <property type="term" value="P:DNA damage response"/>
    <property type="evidence" value="ECO:0007669"/>
    <property type="project" value="TreeGrafter"/>
</dbReference>
<dbReference type="RefSeq" id="XP_008050671.1">
    <property type="nucleotide sequence ID" value="XM_008052480.1"/>
</dbReference>